<dbReference type="Proteomes" id="UP000182126">
    <property type="component" value="Chromosome I"/>
</dbReference>
<sequence>MPPLAPVPTPRARAERVLQSRIVIAVGLALLLVVGAWSASHGTADAHATLCLAPGVSQPVDTSAAGPVTEVAPADPAAAAACAAAALCCVALVLLFRHLRTRSGLRFRDLLPRATTRFRAGPRPFVPAVSLIQLSISRT</sequence>
<feature type="transmembrane region" description="Helical" evidence="1">
    <location>
        <begin position="77"/>
        <end position="96"/>
    </location>
</feature>
<keyword evidence="1" id="KW-1133">Transmembrane helix</keyword>
<evidence type="ECO:0000256" key="1">
    <source>
        <dbReference type="SAM" id="Phobius"/>
    </source>
</evidence>
<accession>A0A1H1QK93</accession>
<reference evidence="2 3" key="1">
    <citation type="submission" date="2016-10" db="EMBL/GenBank/DDBJ databases">
        <authorList>
            <person name="de Groot N.N."/>
        </authorList>
    </citation>
    <scope>NUCLEOTIDE SEQUENCE [LARGE SCALE GENOMIC DNA]</scope>
    <source>
        <strain evidence="2 3">DSM 15019</strain>
    </source>
</reference>
<feature type="transmembrane region" description="Helical" evidence="1">
    <location>
        <begin position="21"/>
        <end position="40"/>
    </location>
</feature>
<keyword evidence="1" id="KW-0472">Membrane</keyword>
<dbReference type="AlphaFoldDB" id="A0A1H1QK93"/>
<gene>
    <name evidence="2" type="ORF">SAMN04489809_1392</name>
</gene>
<keyword evidence="1" id="KW-0812">Transmembrane</keyword>
<dbReference type="RefSeq" id="WP_060922380.1">
    <property type="nucleotide sequence ID" value="NZ_LT629770.1"/>
</dbReference>
<protein>
    <submittedName>
        <fullName evidence="2">Uncharacterized protein</fullName>
    </submittedName>
</protein>
<dbReference type="GeneID" id="36298401"/>
<name>A0A1H1QK93_9MICO</name>
<organism evidence="2 3">
    <name type="scientific">Microbacterium paraoxydans</name>
    <dbReference type="NCBI Taxonomy" id="199592"/>
    <lineage>
        <taxon>Bacteria</taxon>
        <taxon>Bacillati</taxon>
        <taxon>Actinomycetota</taxon>
        <taxon>Actinomycetes</taxon>
        <taxon>Micrococcales</taxon>
        <taxon>Microbacteriaceae</taxon>
        <taxon>Microbacterium</taxon>
    </lineage>
</organism>
<evidence type="ECO:0000313" key="3">
    <source>
        <dbReference type="Proteomes" id="UP000182126"/>
    </source>
</evidence>
<dbReference type="EMBL" id="LT629770">
    <property type="protein sequence ID" value="SDS23329.1"/>
    <property type="molecule type" value="Genomic_DNA"/>
</dbReference>
<proteinExistence type="predicted"/>
<evidence type="ECO:0000313" key="2">
    <source>
        <dbReference type="EMBL" id="SDS23329.1"/>
    </source>
</evidence>